<dbReference type="RefSeq" id="WP_149403417.1">
    <property type="nucleotide sequence ID" value="NZ_BIXY01000074.1"/>
</dbReference>
<keyword evidence="3" id="KW-1185">Reference proteome</keyword>
<accession>A0A5A5TG35</accession>
<proteinExistence type="predicted"/>
<dbReference type="OrthoDB" id="1366685at2"/>
<sequence>MKDMFPLPHIPGYVDIKEAAKILGVAESSIYRYVQSGRLSGYQAGHNIVIELESLKQFKPKNTGRPRTNIPLWRIPPDENSLLQTSICAQILQGQQETFKLRMEEFRLKKEHLFPGTVARYISISNKQPNFVKITFIWRISVIPEENIRKQSLDAFKERLADIVDWTTAQFDEYTVFIYA</sequence>
<dbReference type="Pfam" id="PF12728">
    <property type="entry name" value="HTH_17"/>
    <property type="match status" value="1"/>
</dbReference>
<feature type="domain" description="Helix-turn-helix" evidence="1">
    <location>
        <begin position="13"/>
        <end position="58"/>
    </location>
</feature>
<dbReference type="EMBL" id="BIXY01000074">
    <property type="protein sequence ID" value="GCF10541.1"/>
    <property type="molecule type" value="Genomic_DNA"/>
</dbReference>
<evidence type="ECO:0000313" key="2">
    <source>
        <dbReference type="EMBL" id="GCF10541.1"/>
    </source>
</evidence>
<dbReference type="Proteomes" id="UP000322530">
    <property type="component" value="Unassembled WGS sequence"/>
</dbReference>
<reference evidence="2 3" key="1">
    <citation type="submission" date="2019-01" db="EMBL/GenBank/DDBJ databases">
        <title>Draft genome sequence of Dictyobacter sp. Uno17.</title>
        <authorList>
            <person name="Wang C.M."/>
            <person name="Zheng Y."/>
            <person name="Sakai Y."/>
            <person name="Abe K."/>
            <person name="Yokota A."/>
            <person name="Yabe S."/>
        </authorList>
    </citation>
    <scope>NUCLEOTIDE SEQUENCE [LARGE SCALE GENOMIC DNA]</scope>
    <source>
        <strain evidence="2 3">Uno17</strain>
    </source>
</reference>
<protein>
    <recommendedName>
        <fullName evidence="1">Helix-turn-helix domain-containing protein</fullName>
    </recommendedName>
</protein>
<comment type="caution">
    <text evidence="2">The sequence shown here is derived from an EMBL/GenBank/DDBJ whole genome shotgun (WGS) entry which is preliminary data.</text>
</comment>
<organism evidence="2 3">
    <name type="scientific">Dictyobacter arantiisoli</name>
    <dbReference type="NCBI Taxonomy" id="2014874"/>
    <lineage>
        <taxon>Bacteria</taxon>
        <taxon>Bacillati</taxon>
        <taxon>Chloroflexota</taxon>
        <taxon>Ktedonobacteria</taxon>
        <taxon>Ktedonobacterales</taxon>
        <taxon>Dictyobacteraceae</taxon>
        <taxon>Dictyobacter</taxon>
    </lineage>
</organism>
<evidence type="ECO:0000259" key="1">
    <source>
        <dbReference type="Pfam" id="PF12728"/>
    </source>
</evidence>
<dbReference type="InterPro" id="IPR041657">
    <property type="entry name" value="HTH_17"/>
</dbReference>
<dbReference type="AlphaFoldDB" id="A0A5A5TG35"/>
<gene>
    <name evidence="2" type="ORF">KDI_41050</name>
</gene>
<dbReference type="InterPro" id="IPR009061">
    <property type="entry name" value="DNA-bd_dom_put_sf"/>
</dbReference>
<evidence type="ECO:0000313" key="3">
    <source>
        <dbReference type="Proteomes" id="UP000322530"/>
    </source>
</evidence>
<name>A0A5A5TG35_9CHLR</name>
<dbReference type="SUPFAM" id="SSF46955">
    <property type="entry name" value="Putative DNA-binding domain"/>
    <property type="match status" value="1"/>
</dbReference>